<evidence type="ECO:0000313" key="2">
    <source>
        <dbReference type="EMBL" id="MBE6512060.1"/>
    </source>
</evidence>
<feature type="domain" description="Peptidase C1A papain C-terminal" evidence="1">
    <location>
        <begin position="357"/>
        <end position="600"/>
    </location>
</feature>
<dbReference type="Proteomes" id="UP000732619">
    <property type="component" value="Unassembled WGS sequence"/>
</dbReference>
<dbReference type="InterPro" id="IPR000668">
    <property type="entry name" value="Peptidase_C1A_C"/>
</dbReference>
<reference evidence="2" key="1">
    <citation type="submission" date="2019-04" db="EMBL/GenBank/DDBJ databases">
        <title>Evolution of Biomass-Degrading Anaerobic Consortia Revealed by Metagenomics.</title>
        <authorList>
            <person name="Peng X."/>
        </authorList>
    </citation>
    <scope>NUCLEOTIDE SEQUENCE</scope>
    <source>
        <strain evidence="2">SIG14</strain>
    </source>
</reference>
<dbReference type="PROSITE" id="PS00139">
    <property type="entry name" value="THIOL_PROTEASE_CYS"/>
    <property type="match status" value="1"/>
</dbReference>
<dbReference type="InterPro" id="IPR011050">
    <property type="entry name" value="Pectin_lyase_fold/virulence"/>
</dbReference>
<dbReference type="InterPro" id="IPR040528">
    <property type="entry name" value="Lectin-like"/>
</dbReference>
<organism evidence="2 3">
    <name type="scientific">Methanobrevibacter olleyae</name>
    <dbReference type="NCBI Taxonomy" id="294671"/>
    <lineage>
        <taxon>Archaea</taxon>
        <taxon>Methanobacteriati</taxon>
        <taxon>Methanobacteriota</taxon>
        <taxon>Methanomada group</taxon>
        <taxon>Methanobacteria</taxon>
        <taxon>Methanobacteriales</taxon>
        <taxon>Methanobacteriaceae</taxon>
        <taxon>Methanobrevibacter</taxon>
    </lineage>
</organism>
<sequence length="1651" mass="183305">MLKKKYNSIIILSIILSLLLIIPASFAADDNVASIDDNLMIDDSIDDVLISDSADSDLFAGEGEDDPEEEPKMDIYFDSTAWDDNGNGSIDNPYKTFSDDRIMDNSILHFASGIYNYTPYSTNLFNVSIYGQNSSNTFINGIDDYHRFDYYETFNIENISFVNIQFVGMGSLLNASNVNFYNSTALELDNSGTSCGGAIYCFGNDNSVILNNCSFYNNYALYGGAIFSNGGNVSISNCNFINNTGKYYGGAIYQLYGNLSLTSSAFDKNNANDGGAVFIFSKNGFLIESNNFTNNIANSSAGAVYTFYNQNYTISNNLYENNSAVNYNDLYEKSDLIVLSDNYTFFRLNLTDEIDEIPSYYNLSEYGMVTTVKNQRDGGNCWAFATIASLESAIIKAIYNMNSSGLLNDYDEYADILALLNDPENLTSLIDISEENMKNLAALYSPYGWDWTTNDGGNDRLAIGYLASWLGPVYDVDDRYTGSSVLSPVLSSIMHVQNVFYLNRNNYTDNDMIKKAIMDYGAAYASLKMRSNSDASIGTYVYNDADASCNHAVAIVGWDDYINIPNAPGKGAWIAKNSWGNNSGNKGYFYLSYYDVSSFKPGSYGGAFVFVLNTTIKYDKNYQYDLALTDYFLNETDTVWYKNVFNATQNEYLAAVSTYFQKETDWELSVYVNDVLKSTKSGFSTPGYWTIDLFEHVPLNVGDIFEVVFKINVTGDAGFPISEKVSLNNVFYKEAISFVSYDGENWEDLYELEWKGYSGHSYNSQVACIKAFTVFDVISTITSLNVVYEGVNPFNVSDHEGFNPVNIIAYVTNQYGNPVNCGKVIFNISGEIVSVNVSNGVAKLSYVFKKGFNAIFAEFIACGYASSSNNSSVNIKKIDVNMTADIVVDLNAVLVNINLTKPINETIILILDNVNYTTKSIDGKASINLSDYHIGLNNIRIILYDAVYESNEVLDNFTIEPIATNISLADLETIYNSGCEYKVRLTDEEGNPLGGRELEYTLNNVTDILITDENGEVSLNVSLETGVYTFEIKFKGKNAYVNSSNSALITVNTSIWPLEENYLYGSSYSVKLLNKSSDSLANQEVIIVIAGEAYNVLTDGNGIADVGLVLVPGTYDVTIVNPVTLEEKNQTINVLAINTTTTLDIVYDRTNPVNITAHVLDQFGNPVDCGEVVFNLSGEIVPIDVSDGVAKVTYNFTSGLNEIFAQFNAIGYSSSSFNQSINVEKIPVTLTANITVNLDTVLVNIELNESLNKTILIILDDMNKSIESVDGKASINFTDLKLGLNHIRILLDDSVYQSNEFVDSFTIEPKGTNIICSDLDTVYNSGYEYRVRLTDEDGNPICGRELVYTLNNISDTLVTDENGEALLNISLPAGTYAFEIRYAGEKVYKNSSNSAVINVKSSINLPSSNYTYGSKYIVSLLDKDSNPLANQTVTIVFAGKTYNLNTDSNGRIIINNTLKPGTYKVSIKNPVTLEEKNQTIKVLKRITENKNLLMYYGAGSSYKVRVYDDYGRIAKNVTVKFTINGKTYSRKTDNKGYAYLKISLKPKKYAISASYKGFVVKNNVTVKSTVITKNITKKKAKTIKFTAKLVNSKGKILKYKYIKFKFKSKIYKRKTNSKGIATLSLKKLKRGKYVIYSTYGKLTIKNTIRIK</sequence>
<dbReference type="InterPro" id="IPR013783">
    <property type="entry name" value="Ig-like_fold"/>
</dbReference>
<name>A0A8T3VQ02_METOL</name>
<dbReference type="InterPro" id="IPR000169">
    <property type="entry name" value="Pept_cys_AS"/>
</dbReference>
<dbReference type="EMBL" id="SUTG01000007">
    <property type="protein sequence ID" value="MBE6512060.1"/>
    <property type="molecule type" value="Genomic_DNA"/>
</dbReference>
<comment type="caution">
    <text evidence="2">The sequence shown here is derived from an EMBL/GenBank/DDBJ whole genome shotgun (WGS) entry which is preliminary data.</text>
</comment>
<proteinExistence type="predicted"/>
<dbReference type="Pfam" id="PF00112">
    <property type="entry name" value="Peptidase_C1"/>
    <property type="match status" value="2"/>
</dbReference>
<dbReference type="Gene3D" id="2.60.40.10">
    <property type="entry name" value="Immunoglobulins"/>
    <property type="match status" value="3"/>
</dbReference>
<protein>
    <recommendedName>
        <fullName evidence="1">Peptidase C1A papain C-terminal domain-containing protein</fullName>
    </recommendedName>
</protein>
<dbReference type="PANTHER" id="PTHR11319:SF35">
    <property type="entry name" value="OUTER MEMBRANE PROTEIN PMPC-RELATED"/>
    <property type="match status" value="1"/>
</dbReference>
<dbReference type="SMART" id="SM00645">
    <property type="entry name" value="Pept_C1"/>
    <property type="match status" value="1"/>
</dbReference>
<gene>
    <name evidence="2" type="ORF">E7Z75_02760</name>
</gene>
<dbReference type="SUPFAM" id="SSF54001">
    <property type="entry name" value="Cysteine proteinases"/>
    <property type="match status" value="1"/>
</dbReference>
<dbReference type="GO" id="GO:0006508">
    <property type="term" value="P:proteolysis"/>
    <property type="evidence" value="ECO:0007669"/>
    <property type="project" value="InterPro"/>
</dbReference>
<accession>A0A8T3VQ02</accession>
<evidence type="ECO:0000259" key="1">
    <source>
        <dbReference type="SMART" id="SM00645"/>
    </source>
</evidence>
<dbReference type="Gene3D" id="3.90.70.10">
    <property type="entry name" value="Cysteine proteinases"/>
    <property type="match status" value="1"/>
</dbReference>
<evidence type="ECO:0000313" key="3">
    <source>
        <dbReference type="Proteomes" id="UP000732619"/>
    </source>
</evidence>
<dbReference type="GO" id="GO:0008234">
    <property type="term" value="F:cysteine-type peptidase activity"/>
    <property type="evidence" value="ECO:0007669"/>
    <property type="project" value="InterPro"/>
</dbReference>
<dbReference type="CDD" id="cd02619">
    <property type="entry name" value="Peptidase_C1"/>
    <property type="match status" value="1"/>
</dbReference>
<dbReference type="InterPro" id="IPR038765">
    <property type="entry name" value="Papain-like_cys_pep_sf"/>
</dbReference>
<dbReference type="SUPFAM" id="SSF51126">
    <property type="entry name" value="Pectin lyase-like"/>
    <property type="match status" value="1"/>
</dbReference>
<dbReference type="Pfam" id="PF18560">
    <property type="entry name" value="Lectin_like"/>
    <property type="match status" value="1"/>
</dbReference>
<dbReference type="PANTHER" id="PTHR11319">
    <property type="entry name" value="G PROTEIN-COUPLED RECEPTOR-RELATED"/>
    <property type="match status" value="1"/>
</dbReference>